<reference evidence="8" key="1">
    <citation type="submission" date="2025-08" db="UniProtKB">
        <authorList>
            <consortium name="RefSeq"/>
        </authorList>
    </citation>
    <scope>IDENTIFICATION</scope>
    <source>
        <tissue evidence="8">Muscle</tissue>
    </source>
</reference>
<dbReference type="GeneID" id="106471634"/>
<evidence type="ECO:0000256" key="3">
    <source>
        <dbReference type="ARBA" id="ARBA00023212"/>
    </source>
</evidence>
<name>A0ABM1BSB1_LIMPO</name>
<evidence type="ECO:0000313" key="7">
    <source>
        <dbReference type="Proteomes" id="UP000694941"/>
    </source>
</evidence>
<organism evidence="7 8">
    <name type="scientific">Limulus polyphemus</name>
    <name type="common">Atlantic horseshoe crab</name>
    <dbReference type="NCBI Taxonomy" id="6850"/>
    <lineage>
        <taxon>Eukaryota</taxon>
        <taxon>Metazoa</taxon>
        <taxon>Ecdysozoa</taxon>
        <taxon>Arthropoda</taxon>
        <taxon>Chelicerata</taxon>
        <taxon>Merostomata</taxon>
        <taxon>Xiphosura</taxon>
        <taxon>Limulidae</taxon>
        <taxon>Limulus</taxon>
    </lineage>
</organism>
<dbReference type="InterPro" id="IPR029135">
    <property type="entry name" value="PPP1R35_C"/>
</dbReference>
<evidence type="ECO:0000256" key="5">
    <source>
        <dbReference type="SAM" id="MobiDB-lite"/>
    </source>
</evidence>
<feature type="region of interest" description="Disordered" evidence="5">
    <location>
        <begin position="36"/>
        <end position="56"/>
    </location>
</feature>
<keyword evidence="2" id="KW-0963">Cytoplasm</keyword>
<evidence type="ECO:0000259" key="6">
    <source>
        <dbReference type="Pfam" id="PF15503"/>
    </source>
</evidence>
<keyword evidence="3" id="KW-0206">Cytoskeleton</keyword>
<dbReference type="Pfam" id="PF15503">
    <property type="entry name" value="PPP1R35_C"/>
    <property type="match status" value="1"/>
</dbReference>
<evidence type="ECO:0000256" key="4">
    <source>
        <dbReference type="ARBA" id="ARBA00029452"/>
    </source>
</evidence>
<evidence type="ECO:0000313" key="8">
    <source>
        <dbReference type="RefSeq" id="XP_013787703.1"/>
    </source>
</evidence>
<feature type="compositionally biased region" description="Polar residues" evidence="5">
    <location>
        <begin position="43"/>
        <end position="52"/>
    </location>
</feature>
<keyword evidence="7" id="KW-1185">Reference proteome</keyword>
<gene>
    <name evidence="8" type="primary">LOC106471634</name>
</gene>
<accession>A0ABM1BSB1</accession>
<dbReference type="RefSeq" id="XP_013787703.1">
    <property type="nucleotide sequence ID" value="XM_013932249.2"/>
</dbReference>
<dbReference type="Proteomes" id="UP000694941">
    <property type="component" value="Unplaced"/>
</dbReference>
<comment type="subcellular location">
    <subcellularLocation>
        <location evidence="1">Cytoplasm</location>
        <location evidence="1">Cytoskeleton</location>
        <location evidence="1">Microtubule organizing center</location>
        <location evidence="1">Centrosome</location>
        <location evidence="1">Centriole</location>
    </subcellularLocation>
</comment>
<comment type="similarity">
    <text evidence="4">Belongs to the PPP1R35 family.</text>
</comment>
<evidence type="ECO:0000256" key="2">
    <source>
        <dbReference type="ARBA" id="ARBA00022490"/>
    </source>
</evidence>
<proteinExistence type="inferred from homology"/>
<evidence type="ECO:0000256" key="1">
    <source>
        <dbReference type="ARBA" id="ARBA00004114"/>
    </source>
</evidence>
<feature type="domain" description="Protein phosphatase 1 regulatory subunit 35 C-terminal" evidence="6">
    <location>
        <begin position="221"/>
        <end position="355"/>
    </location>
</feature>
<protein>
    <submittedName>
        <fullName evidence="8">Uncharacterized protein LOC106471634</fullName>
    </submittedName>
</protein>
<sequence length="363" mass="40622">MYSDVDWTPNPFPPLPTPSLNILSEADSLLCLTPEKSFKDHQPNSSNSTSKASVGDKTEVNNVLNSIFSVEQSVVNKDCQKNKLKNRNFKNRVNDTPCLANSGVQKENFMHSASDNSYLKRINSCSSIMVPQLPEIEKEKRHVSFGGFEIFPSQAAGTGGHIIQERSNSLSSNLEKTSRSTENRTFVNKPMATTKAVNKSNMNYCSTQESVPLIQNELGAPKPNSSIKVVQEMEKLQRDGNVDDALSQKLRSSDKNGHTMEDKVQAAFKVNVPFEVQIFRDLVGIGVPEEKQERLAYSKRAKPPPPRLRDPEPEFEAIIPKDLVKEICVPIEPILPKLEPLDLAPPGHAFKLYQNFIQRTQIY</sequence>